<dbReference type="Gene3D" id="2.10.270.10">
    <property type="entry name" value="Cholin Binding"/>
    <property type="match status" value="1"/>
</dbReference>
<dbReference type="PROSITE" id="PS51170">
    <property type="entry name" value="CW"/>
    <property type="match status" value="1"/>
</dbReference>
<dbReference type="InterPro" id="IPR050248">
    <property type="entry name" value="Polysacc_deacetylase_ArnD"/>
</dbReference>
<evidence type="ECO:0000256" key="3">
    <source>
        <dbReference type="ARBA" id="ARBA00022801"/>
    </source>
</evidence>
<dbReference type="Pfam" id="PF01522">
    <property type="entry name" value="Polysacc_deac_1"/>
    <property type="match status" value="1"/>
</dbReference>
<dbReference type="PANTHER" id="PTHR10587:SF133">
    <property type="entry name" value="CHITIN DEACETYLASE 1-RELATED"/>
    <property type="match status" value="1"/>
</dbReference>
<keyword evidence="6" id="KW-0812">Transmembrane</keyword>
<evidence type="ECO:0000256" key="6">
    <source>
        <dbReference type="SAM" id="Phobius"/>
    </source>
</evidence>
<evidence type="ECO:0000313" key="9">
    <source>
        <dbReference type="Proteomes" id="UP001446032"/>
    </source>
</evidence>
<accession>A0ABV1AKX7</accession>
<evidence type="ECO:0000256" key="1">
    <source>
        <dbReference type="ARBA" id="ARBA00022723"/>
    </source>
</evidence>
<dbReference type="PROSITE" id="PS51677">
    <property type="entry name" value="NODB"/>
    <property type="match status" value="1"/>
</dbReference>
<evidence type="ECO:0000313" key="8">
    <source>
        <dbReference type="EMBL" id="MEQ2358051.1"/>
    </source>
</evidence>
<dbReference type="PANTHER" id="PTHR10587">
    <property type="entry name" value="GLYCOSYL TRANSFERASE-RELATED"/>
    <property type="match status" value="1"/>
</dbReference>
<feature type="domain" description="NodB homology" evidence="7">
    <location>
        <begin position="178"/>
        <end position="354"/>
    </location>
</feature>
<keyword evidence="9" id="KW-1185">Reference proteome</keyword>
<keyword evidence="6" id="KW-1133">Transmembrane helix</keyword>
<evidence type="ECO:0000256" key="4">
    <source>
        <dbReference type="PROSITE-ProRule" id="PRU00591"/>
    </source>
</evidence>
<feature type="compositionally biased region" description="Low complexity" evidence="5">
    <location>
        <begin position="392"/>
        <end position="410"/>
    </location>
</feature>
<dbReference type="InterPro" id="IPR011330">
    <property type="entry name" value="Glyco_hydro/deAcase_b/a-brl"/>
</dbReference>
<feature type="compositionally biased region" description="Low complexity" evidence="5">
    <location>
        <begin position="418"/>
        <end position="443"/>
    </location>
</feature>
<feature type="region of interest" description="Disordered" evidence="5">
    <location>
        <begin position="59"/>
        <end position="88"/>
    </location>
</feature>
<keyword evidence="3" id="KW-0378">Hydrolase</keyword>
<comment type="caution">
    <text evidence="8">The sequence shown here is derived from an EMBL/GenBank/DDBJ whole genome shotgun (WGS) entry which is preliminary data.</text>
</comment>
<reference evidence="8 9" key="1">
    <citation type="submission" date="2024-03" db="EMBL/GenBank/DDBJ databases">
        <title>Human intestinal bacterial collection.</title>
        <authorList>
            <person name="Pauvert C."/>
            <person name="Hitch T.C.A."/>
            <person name="Clavel T."/>
        </authorList>
    </citation>
    <scope>NUCLEOTIDE SEQUENCE [LARGE SCALE GENOMIC DNA]</scope>
    <source>
        <strain evidence="8 9">CLA-AA-H95</strain>
    </source>
</reference>
<proteinExistence type="predicted"/>
<evidence type="ECO:0000256" key="2">
    <source>
        <dbReference type="ARBA" id="ARBA00022737"/>
    </source>
</evidence>
<dbReference type="Gene3D" id="3.20.20.370">
    <property type="entry name" value="Glycoside hydrolase/deacetylase"/>
    <property type="match status" value="1"/>
</dbReference>
<dbReference type="Proteomes" id="UP001446032">
    <property type="component" value="Unassembled WGS sequence"/>
</dbReference>
<keyword evidence="6" id="KW-0472">Membrane</keyword>
<dbReference type="RefSeq" id="WP_118252575.1">
    <property type="nucleotide sequence ID" value="NZ_JBBMEI010000016.1"/>
</dbReference>
<dbReference type="InterPro" id="IPR002509">
    <property type="entry name" value="NODB_dom"/>
</dbReference>
<feature type="compositionally biased region" description="Low complexity" evidence="5">
    <location>
        <begin position="71"/>
        <end position="88"/>
    </location>
</feature>
<dbReference type="SUPFAM" id="SSF69360">
    <property type="entry name" value="Cell wall binding repeat"/>
    <property type="match status" value="1"/>
</dbReference>
<gene>
    <name evidence="8" type="ORF">WMO75_06820</name>
</gene>
<dbReference type="EMBL" id="JBBMEI010000016">
    <property type="protein sequence ID" value="MEQ2358051.1"/>
    <property type="molecule type" value="Genomic_DNA"/>
</dbReference>
<feature type="compositionally biased region" description="Acidic residues" evidence="5">
    <location>
        <begin position="455"/>
        <end position="499"/>
    </location>
</feature>
<evidence type="ECO:0000259" key="7">
    <source>
        <dbReference type="PROSITE" id="PS51677"/>
    </source>
</evidence>
<protein>
    <submittedName>
        <fullName evidence="8">Polysaccharide deacetylase family protein</fullName>
    </submittedName>
</protein>
<keyword evidence="1" id="KW-0479">Metal-binding</keyword>
<feature type="repeat" description="Cell wall-binding" evidence="4">
    <location>
        <begin position="132"/>
        <end position="151"/>
    </location>
</feature>
<keyword evidence="2" id="KW-0677">Repeat</keyword>
<feature type="transmembrane region" description="Helical" evidence="6">
    <location>
        <begin position="21"/>
        <end position="44"/>
    </location>
</feature>
<evidence type="ECO:0000256" key="5">
    <source>
        <dbReference type="SAM" id="MobiDB-lite"/>
    </source>
</evidence>
<organism evidence="8 9">
    <name type="scientific">Blautia intestinihominis</name>
    <dbReference type="NCBI Taxonomy" id="3133152"/>
    <lineage>
        <taxon>Bacteria</taxon>
        <taxon>Bacillati</taxon>
        <taxon>Bacillota</taxon>
        <taxon>Clostridia</taxon>
        <taxon>Lachnospirales</taxon>
        <taxon>Lachnospiraceae</taxon>
        <taxon>Blautia</taxon>
    </lineage>
</organism>
<dbReference type="InterPro" id="IPR018337">
    <property type="entry name" value="Cell_wall/Cho-bd_repeat"/>
</dbReference>
<feature type="region of interest" description="Disordered" evidence="5">
    <location>
        <begin position="384"/>
        <end position="499"/>
    </location>
</feature>
<sequence>MDKKVLRERIRKKQQQMRRRKMMRLGAYVIAVILVVIFVIRGILIPVVNRIGGKSVDKPAQVQAETDQTNVNSDTVSDGTDSTADTTTTSAVNSAARYPLKNDLAKASQMSIGWNENENGKWYQNADGTYFAGGMQEIDGSTYYFDENGYIQTGWISVGFDDYYFNDDGTYDPNTHKPRIALTFDDGPGEYTDELLDCLEANNAHATFFMVGQNVGSWESTVQRMVDLGCEIGNHTWDHPSQTLTNMSIDDVVTEFQKTDDALVQACGQAATVARAPYGAANQDIYDAVQKPFFMWSLDTEDWKLMDATADYDAVMNGDLTDGTIVLMHDIHEPSVQAALKLIPDLVSQGYKLMTVSELAAAKNVTLQNTTYSQFWDSQLQAGTVPGYNGNTDSTDGSDASDGSESSADTESTDDSSTDSTDVSDGSSSDGDSSDGSSDSSSGDSGGDGSSGDGSDSEDYDSGDDSSSYDDSGDSGDSGYDDSGDYYDEDSGDDSYDTY</sequence>
<name>A0ABV1AKX7_9FIRM</name>
<dbReference type="SUPFAM" id="SSF88713">
    <property type="entry name" value="Glycoside hydrolase/deacetylase"/>
    <property type="match status" value="1"/>
</dbReference>